<proteinExistence type="inferred from homology"/>
<sequence>MSHNMRKHVVAMAWLNDAFGDIQKQCAVFNCLLLIFVVYIYFFRLVIETLSKLEPERKCFRLIGEILVERKVKNVLPALQKNLENSIETSRELLVTKGKEITGFREKYNICIQGEDLSRIFNSGIALESPSTSSAKELKT</sequence>
<dbReference type="SUPFAM" id="SSF46579">
    <property type="entry name" value="Prefoldin"/>
    <property type="match status" value="1"/>
</dbReference>
<keyword evidence="5" id="KW-1133">Transmembrane helix</keyword>
<evidence type="ECO:0000256" key="3">
    <source>
        <dbReference type="ARBA" id="ARBA00023186"/>
    </source>
</evidence>
<comment type="function">
    <text evidence="4">Binds specifically to cytosolic chaperonin (c-CPN) and transfers target proteins to it. Binds to nascent polypeptide chain and promotes folding in an environment in which there are many competing pathways for nonnative proteins.</text>
</comment>
<dbReference type="CDD" id="cd23163">
    <property type="entry name" value="Prefoldin_2"/>
    <property type="match status" value="1"/>
</dbReference>
<evidence type="ECO:0000256" key="4">
    <source>
        <dbReference type="ARBA" id="ARBA00024667"/>
    </source>
</evidence>
<dbReference type="EMBL" id="UZAM01000183">
    <property type="protein sequence ID" value="VDO79780.1"/>
    <property type="molecule type" value="Genomic_DNA"/>
</dbReference>
<dbReference type="OrthoDB" id="29646at2759"/>
<keyword evidence="5" id="KW-0472">Membrane</keyword>
<feature type="transmembrane region" description="Helical" evidence="5">
    <location>
        <begin position="27"/>
        <end position="47"/>
    </location>
</feature>
<keyword evidence="5" id="KW-0812">Transmembrane</keyword>
<dbReference type="GO" id="GO:0016272">
    <property type="term" value="C:prefoldin complex"/>
    <property type="evidence" value="ECO:0007669"/>
    <property type="project" value="InterPro"/>
</dbReference>
<dbReference type="Proteomes" id="UP000270296">
    <property type="component" value="Unassembled WGS sequence"/>
</dbReference>
<dbReference type="Gene3D" id="1.10.287.370">
    <property type="match status" value="1"/>
</dbReference>
<accession>A0A183I925</accession>
<organism evidence="8">
    <name type="scientific">Soboliphyme baturini</name>
    <dbReference type="NCBI Taxonomy" id="241478"/>
    <lineage>
        <taxon>Eukaryota</taxon>
        <taxon>Metazoa</taxon>
        <taxon>Ecdysozoa</taxon>
        <taxon>Nematoda</taxon>
        <taxon>Enoplea</taxon>
        <taxon>Dorylaimia</taxon>
        <taxon>Dioctophymatida</taxon>
        <taxon>Dioctophymatoidea</taxon>
        <taxon>Soboliphymatidae</taxon>
        <taxon>Soboliphyme</taxon>
    </lineage>
</organism>
<evidence type="ECO:0000313" key="8">
    <source>
        <dbReference type="WBParaSite" id="SBAD_0000013001-mRNA-1"/>
    </source>
</evidence>
<dbReference type="InterPro" id="IPR002777">
    <property type="entry name" value="PFD_beta-like"/>
</dbReference>
<evidence type="ECO:0000256" key="1">
    <source>
        <dbReference type="ARBA" id="ARBA00008045"/>
    </source>
</evidence>
<dbReference type="GO" id="GO:0051082">
    <property type="term" value="F:unfolded protein binding"/>
    <property type="evidence" value="ECO:0007669"/>
    <property type="project" value="InterPro"/>
</dbReference>
<evidence type="ECO:0000313" key="6">
    <source>
        <dbReference type="EMBL" id="VDO79780.1"/>
    </source>
</evidence>
<dbReference type="GO" id="GO:0006457">
    <property type="term" value="P:protein folding"/>
    <property type="evidence" value="ECO:0007669"/>
    <property type="project" value="InterPro"/>
</dbReference>
<comment type="similarity">
    <text evidence="1">Belongs to the prefoldin subunit beta family.</text>
</comment>
<keyword evidence="7" id="KW-1185">Reference proteome</keyword>
<dbReference type="InterPro" id="IPR009053">
    <property type="entry name" value="Prefoldin"/>
</dbReference>
<reference evidence="6 7" key="2">
    <citation type="submission" date="2018-11" db="EMBL/GenBank/DDBJ databases">
        <authorList>
            <consortium name="Pathogen Informatics"/>
        </authorList>
    </citation>
    <scope>NUCLEOTIDE SEQUENCE [LARGE SCALE GENOMIC DNA]</scope>
</reference>
<dbReference type="AlphaFoldDB" id="A0A183I925"/>
<reference evidence="8" key="1">
    <citation type="submission" date="2016-06" db="UniProtKB">
        <authorList>
            <consortium name="WormBaseParasite"/>
        </authorList>
    </citation>
    <scope>IDENTIFICATION</scope>
</reference>
<dbReference type="WBParaSite" id="SBAD_0000013001-mRNA-1">
    <property type="protein sequence ID" value="SBAD_0000013001-mRNA-1"/>
    <property type="gene ID" value="SBAD_0000013001"/>
</dbReference>
<dbReference type="PANTHER" id="PTHR13303">
    <property type="entry name" value="PREFOLDIN SUBUNIT 2"/>
    <property type="match status" value="1"/>
</dbReference>
<evidence type="ECO:0000313" key="7">
    <source>
        <dbReference type="Proteomes" id="UP000270296"/>
    </source>
</evidence>
<dbReference type="InterPro" id="IPR027235">
    <property type="entry name" value="PFD2"/>
</dbReference>
<dbReference type="Pfam" id="PF01920">
    <property type="entry name" value="Prefoldin_2"/>
    <property type="match status" value="1"/>
</dbReference>
<name>A0A183I925_9BILA</name>
<evidence type="ECO:0000256" key="5">
    <source>
        <dbReference type="SAM" id="Phobius"/>
    </source>
</evidence>
<protein>
    <submittedName>
        <fullName evidence="8">Prefoldin subunit 2</fullName>
    </submittedName>
</protein>
<comment type="subunit">
    <text evidence="2">Heterohexamer of two PFD-alpha type and four PFD-beta type subunits.</text>
</comment>
<keyword evidence="3" id="KW-0143">Chaperone</keyword>
<gene>
    <name evidence="6" type="ORF">SBAD_LOCUS119</name>
</gene>
<evidence type="ECO:0000256" key="2">
    <source>
        <dbReference type="ARBA" id="ARBA00011695"/>
    </source>
</evidence>